<keyword evidence="3" id="KW-1185">Reference proteome</keyword>
<keyword evidence="1" id="KW-0812">Transmembrane</keyword>
<dbReference type="Proteomes" id="UP001162001">
    <property type="component" value="Segment"/>
</dbReference>
<name>A0A7D3UVG7_9VIRU</name>
<proteinExistence type="predicted"/>
<dbReference type="EMBL" id="MT418680">
    <property type="protein sequence ID" value="QKF94169.1"/>
    <property type="molecule type" value="Genomic_DNA"/>
</dbReference>
<accession>A0A7D3UVG7</accession>
<reference evidence="2 3" key="1">
    <citation type="submission" date="2020-04" db="EMBL/GenBank/DDBJ databases">
        <title>Advantages and limits of metagenomic assembly and binning of a giant virus.</title>
        <authorList>
            <person name="Schulz F."/>
            <person name="Andreani J."/>
            <person name="Francis R."/>
            <person name="Boudjemaa H."/>
            <person name="Bou Khalil J.Y."/>
            <person name="Lee J."/>
            <person name="La Scola B."/>
            <person name="Woyke T."/>
        </authorList>
    </citation>
    <scope>NUCLEOTIDE SEQUENCE [LARGE SCALE GENOMIC DNA]</scope>
    <source>
        <strain evidence="2 3">FV1/VV64</strain>
    </source>
</reference>
<evidence type="ECO:0000256" key="1">
    <source>
        <dbReference type="SAM" id="Phobius"/>
    </source>
</evidence>
<feature type="transmembrane region" description="Helical" evidence="1">
    <location>
        <begin position="90"/>
        <end position="108"/>
    </location>
</feature>
<keyword evidence="1" id="KW-0472">Membrane</keyword>
<gene>
    <name evidence="2" type="ORF">Fadolivirus_1_711</name>
</gene>
<evidence type="ECO:0000313" key="3">
    <source>
        <dbReference type="Proteomes" id="UP001162001"/>
    </source>
</evidence>
<evidence type="ECO:0000313" key="2">
    <source>
        <dbReference type="EMBL" id="QKF94169.1"/>
    </source>
</evidence>
<protein>
    <submittedName>
        <fullName evidence="2">Uncharacterized protein</fullName>
    </submittedName>
</protein>
<organism evidence="2 3">
    <name type="scientific">Fadolivirus FV1/VV64</name>
    <dbReference type="NCBI Taxonomy" id="3070911"/>
    <lineage>
        <taxon>Viruses</taxon>
        <taxon>Varidnaviria</taxon>
        <taxon>Bamfordvirae</taxon>
        <taxon>Nucleocytoviricota</taxon>
        <taxon>Megaviricetes</taxon>
        <taxon>Imitervirales</taxon>
        <taxon>Mimiviridae</taxon>
        <taxon>Klosneuvirinae</taxon>
        <taxon>Fadolivirus</taxon>
        <taxon>Fadolivirus algeromassiliense</taxon>
    </lineage>
</organism>
<keyword evidence="1" id="KW-1133">Transmembrane helix</keyword>
<sequence length="114" mass="12972">MISPSQDDFAPLYKYKFVPNRNGIRKLQGYPEDMYRLDVNLDAPSQANFIPSTVPSYNEPKCDNIPMMIPIPKNAMMLEGFGNVTGGKRFLIRLVVFALIIGLLFYIVNKNKKV</sequence>